<accession>A0A085JKK6</accession>
<organism evidence="2 3">
    <name type="scientific">Tatumella ptyseos ATCC 33301</name>
    <dbReference type="NCBI Taxonomy" id="1005995"/>
    <lineage>
        <taxon>Bacteria</taxon>
        <taxon>Pseudomonadati</taxon>
        <taxon>Pseudomonadota</taxon>
        <taxon>Gammaproteobacteria</taxon>
        <taxon>Enterobacterales</taxon>
        <taxon>Erwiniaceae</taxon>
        <taxon>Tatumella</taxon>
    </lineage>
</organism>
<name>A0A085JKK6_9GAMM</name>
<keyword evidence="3" id="KW-1185">Reference proteome</keyword>
<dbReference type="OrthoDB" id="6555157at2"/>
<reference evidence="2 3" key="1">
    <citation type="submission" date="2014-05" db="EMBL/GenBank/DDBJ databases">
        <title>ATOL: Assembling a taxonomically balanced genome-scale reconstruction of the evolutionary history of the Enterobacteriaceae.</title>
        <authorList>
            <person name="Plunkett G.III."/>
            <person name="Neeno-Eckwall E.C."/>
            <person name="Glasner J.D."/>
            <person name="Perna N.T."/>
        </authorList>
    </citation>
    <scope>NUCLEOTIDE SEQUENCE [LARGE SCALE GENOMIC DNA]</scope>
    <source>
        <strain evidence="2 3">ATCC 33301</strain>
    </source>
</reference>
<dbReference type="Proteomes" id="UP000028602">
    <property type="component" value="Unassembled WGS sequence"/>
</dbReference>
<dbReference type="eggNOG" id="ENOG50302U0">
    <property type="taxonomic scope" value="Bacteria"/>
</dbReference>
<evidence type="ECO:0000256" key="1">
    <source>
        <dbReference type="SAM" id="MobiDB-lite"/>
    </source>
</evidence>
<dbReference type="RefSeq" id="WP_025901011.1">
    <property type="nucleotide sequence ID" value="NZ_ATMJ01000027.1"/>
</dbReference>
<comment type="caution">
    <text evidence="2">The sequence shown here is derived from an EMBL/GenBank/DDBJ whole genome shotgun (WGS) entry which is preliminary data.</text>
</comment>
<evidence type="ECO:0000313" key="2">
    <source>
        <dbReference type="EMBL" id="KFD21002.1"/>
    </source>
</evidence>
<proteinExistence type="predicted"/>
<protein>
    <submittedName>
        <fullName evidence="2">Uncharacterized protein</fullName>
    </submittedName>
</protein>
<dbReference type="AlphaFoldDB" id="A0A085JKK6"/>
<sequence>MLSPIISGAPGRLRTGDIGARPGGIPATPTAEVIERLSPSHRGLRFPDELLISRDPQRFNTFLNQQITAVQRASDYLGETELALRQLARPLESEKRYRQLQRARQWVARRALLSGGTIDRNFQPCLDRPARVIFQCPPLQALLFTEQREVITFALGEGTFRHWSSLVIEPEMPLTQRIFTLNRALGQSHIWCHYELAEQRLLFTVPEDRWASLSHWAVRGGGVCFPADSLTLLQPQPLLSFEQQLQDLLTGNPGSLPLTAEQAVRHLQSERQKLHVSRQQVDSQLAQRPALLDALKAQSLAEHLRVQLAGYRGDYRGLNQALACQANLPLALVCQLVDSR</sequence>
<feature type="region of interest" description="Disordered" evidence="1">
    <location>
        <begin position="1"/>
        <end position="26"/>
    </location>
</feature>
<evidence type="ECO:0000313" key="3">
    <source>
        <dbReference type="Proteomes" id="UP000028602"/>
    </source>
</evidence>
<gene>
    <name evidence="2" type="ORF">GTPT_0941</name>
</gene>
<dbReference type="EMBL" id="JMPR01000018">
    <property type="protein sequence ID" value="KFD21002.1"/>
    <property type="molecule type" value="Genomic_DNA"/>
</dbReference>